<proteinExistence type="predicted"/>
<dbReference type="SUPFAM" id="SSF48452">
    <property type="entry name" value="TPR-like"/>
    <property type="match status" value="1"/>
</dbReference>
<reference evidence="1 2" key="1">
    <citation type="submission" date="2016-10" db="EMBL/GenBank/DDBJ databases">
        <authorList>
            <person name="de Groot N.N."/>
        </authorList>
    </citation>
    <scope>NUCLEOTIDE SEQUENCE [LARGE SCALE GENOMIC DNA]</scope>
    <source>
        <strain evidence="1 2">SLAS-1</strain>
    </source>
</reference>
<accession>A0A1G9M4W0</accession>
<sequence length="399" mass="46111">MELIKNKIFLLFAAVIFFSLIFTAAAPGTQAEEVDVWKLIGEGEHEKALNWLEAREDIEYNLDLRFARALLWSWQGKEEEALEELYALQELAPERKDVNEQLIRVLGWQGQFAEAEKVAKDFADEEEDAEIMALLAVQAEWQQNWPLASSRWQKAAALAEEEEKAAEYLQASEKAEIEMRDRLSGELEAVFPSEQNYVNLGFTVDRWIRPGLTARVGLDLNEIGTGERPEPVLGFSLLAGSPLLSEKFNLGTGIFYRPDDDRRMEFTLEGGYQFRERQTLILETRAETLSEAGEDSIIDLTPQYTINFDNFVLNLGNTMRRRDDFQADFSQQLRLNFPHNRWRPEIKVRRFFDDEYTLELSFDLAHKDRLSSIGEEFLINLGYSEDELRIGTEIINFAR</sequence>
<dbReference type="Proteomes" id="UP000199476">
    <property type="component" value="Unassembled WGS sequence"/>
</dbReference>
<keyword evidence="2" id="KW-1185">Reference proteome</keyword>
<dbReference type="Gene3D" id="1.25.40.10">
    <property type="entry name" value="Tetratricopeptide repeat domain"/>
    <property type="match status" value="1"/>
</dbReference>
<dbReference type="AlphaFoldDB" id="A0A1G9M4W0"/>
<dbReference type="InterPro" id="IPR011990">
    <property type="entry name" value="TPR-like_helical_dom_sf"/>
</dbReference>
<gene>
    <name evidence="1" type="ORF">SAMN04488692_107111</name>
</gene>
<dbReference type="RefSeq" id="WP_089759464.1">
    <property type="nucleotide sequence ID" value="NZ_FNGO01000007.1"/>
</dbReference>
<evidence type="ECO:0000313" key="1">
    <source>
        <dbReference type="EMBL" id="SDL69332.1"/>
    </source>
</evidence>
<dbReference type="EMBL" id="FNGO01000007">
    <property type="protein sequence ID" value="SDL69332.1"/>
    <property type="molecule type" value="Genomic_DNA"/>
</dbReference>
<name>A0A1G9M4W0_9FIRM</name>
<dbReference type="STRING" id="321763.SAMN04488692_107111"/>
<organism evidence="1 2">
    <name type="scientific">Halarsenatibacter silvermanii</name>
    <dbReference type="NCBI Taxonomy" id="321763"/>
    <lineage>
        <taxon>Bacteria</taxon>
        <taxon>Bacillati</taxon>
        <taxon>Bacillota</taxon>
        <taxon>Clostridia</taxon>
        <taxon>Halanaerobiales</taxon>
        <taxon>Halarsenatibacteraceae</taxon>
        <taxon>Halarsenatibacter</taxon>
    </lineage>
</organism>
<evidence type="ECO:0008006" key="3">
    <source>
        <dbReference type="Google" id="ProtNLM"/>
    </source>
</evidence>
<protein>
    <recommendedName>
        <fullName evidence="3">Tetratricopeptide repeat-containing protein</fullName>
    </recommendedName>
</protein>
<evidence type="ECO:0000313" key="2">
    <source>
        <dbReference type="Proteomes" id="UP000199476"/>
    </source>
</evidence>